<dbReference type="EMBL" id="JAHUTJ010024871">
    <property type="protein sequence ID" value="MED6273368.1"/>
    <property type="molecule type" value="Genomic_DNA"/>
</dbReference>
<evidence type="ECO:0000313" key="2">
    <source>
        <dbReference type="Proteomes" id="UP001352852"/>
    </source>
</evidence>
<proteinExistence type="predicted"/>
<sequence>MSCVLIDARTGTARSKTRTTRPLLTLIPRLPPIYRQRLLRLSVSSALRAQSAAPPPARRTGNLSASGDMRSVWTILTALRLPLRP</sequence>
<organism evidence="1 2">
    <name type="scientific">Characodon lateralis</name>
    <dbReference type="NCBI Taxonomy" id="208331"/>
    <lineage>
        <taxon>Eukaryota</taxon>
        <taxon>Metazoa</taxon>
        <taxon>Chordata</taxon>
        <taxon>Craniata</taxon>
        <taxon>Vertebrata</taxon>
        <taxon>Euteleostomi</taxon>
        <taxon>Actinopterygii</taxon>
        <taxon>Neopterygii</taxon>
        <taxon>Teleostei</taxon>
        <taxon>Neoteleostei</taxon>
        <taxon>Acanthomorphata</taxon>
        <taxon>Ovalentaria</taxon>
        <taxon>Atherinomorphae</taxon>
        <taxon>Cyprinodontiformes</taxon>
        <taxon>Goodeidae</taxon>
        <taxon>Characodon</taxon>
    </lineage>
</organism>
<keyword evidence="2" id="KW-1185">Reference proteome</keyword>
<reference evidence="1 2" key="1">
    <citation type="submission" date="2021-06" db="EMBL/GenBank/DDBJ databases">
        <authorList>
            <person name="Palmer J.M."/>
        </authorList>
    </citation>
    <scope>NUCLEOTIDE SEQUENCE [LARGE SCALE GENOMIC DNA]</scope>
    <source>
        <strain evidence="1 2">CL_MEX2019</strain>
        <tissue evidence="1">Muscle</tissue>
    </source>
</reference>
<name>A0ABU7DE06_9TELE</name>
<dbReference type="Proteomes" id="UP001352852">
    <property type="component" value="Unassembled WGS sequence"/>
</dbReference>
<accession>A0ABU7DE06</accession>
<gene>
    <name evidence="1" type="ORF">CHARACLAT_005646</name>
</gene>
<protein>
    <submittedName>
        <fullName evidence="1">Uncharacterized protein</fullName>
    </submittedName>
</protein>
<comment type="caution">
    <text evidence="1">The sequence shown here is derived from an EMBL/GenBank/DDBJ whole genome shotgun (WGS) entry which is preliminary data.</text>
</comment>
<evidence type="ECO:0000313" key="1">
    <source>
        <dbReference type="EMBL" id="MED6273368.1"/>
    </source>
</evidence>